<gene>
    <name evidence="2" type="ORF">UFOPK3752_01412</name>
    <name evidence="3" type="ORF">UFOPK4150_00410</name>
</gene>
<feature type="domain" description="Luciferase-like" evidence="1">
    <location>
        <begin position="25"/>
        <end position="130"/>
    </location>
</feature>
<evidence type="ECO:0000259" key="1">
    <source>
        <dbReference type="Pfam" id="PF00296"/>
    </source>
</evidence>
<dbReference type="InterPro" id="IPR036661">
    <property type="entry name" value="Luciferase-like_sf"/>
</dbReference>
<dbReference type="EMBL" id="CAFBPU010000006">
    <property type="protein sequence ID" value="CAB5023917.1"/>
    <property type="molecule type" value="Genomic_DNA"/>
</dbReference>
<reference evidence="3" key="1">
    <citation type="submission" date="2020-05" db="EMBL/GenBank/DDBJ databases">
        <authorList>
            <person name="Chiriac C."/>
            <person name="Salcher M."/>
            <person name="Ghai R."/>
            <person name="Kavagutti S V."/>
        </authorList>
    </citation>
    <scope>NUCLEOTIDE SEQUENCE</scope>
</reference>
<dbReference type="PANTHER" id="PTHR43244">
    <property type="match status" value="1"/>
</dbReference>
<dbReference type="InterPro" id="IPR011251">
    <property type="entry name" value="Luciferase-like_dom"/>
</dbReference>
<evidence type="ECO:0000313" key="3">
    <source>
        <dbReference type="EMBL" id="CAB5023917.1"/>
    </source>
</evidence>
<dbReference type="SUPFAM" id="SSF51679">
    <property type="entry name" value="Bacterial luciferase-like"/>
    <property type="match status" value="1"/>
</dbReference>
<dbReference type="InterPro" id="IPR050564">
    <property type="entry name" value="F420-G6PD/mer"/>
</dbReference>
<organism evidence="3">
    <name type="scientific">freshwater metagenome</name>
    <dbReference type="NCBI Taxonomy" id="449393"/>
    <lineage>
        <taxon>unclassified sequences</taxon>
        <taxon>metagenomes</taxon>
        <taxon>ecological metagenomes</taxon>
    </lineage>
</organism>
<protein>
    <submittedName>
        <fullName evidence="3">Unannotated protein</fullName>
    </submittedName>
</protein>
<dbReference type="GO" id="GO:0016705">
    <property type="term" value="F:oxidoreductase activity, acting on paired donors, with incorporation or reduction of molecular oxygen"/>
    <property type="evidence" value="ECO:0007669"/>
    <property type="project" value="InterPro"/>
</dbReference>
<dbReference type="AlphaFoldDB" id="A0A6J7R596"/>
<dbReference type="PANTHER" id="PTHR43244:SF2">
    <property type="entry name" value="CONSERVED HYPOTHETICAL ALANINE AND PROLINE-RICH PROTEIN"/>
    <property type="match status" value="1"/>
</dbReference>
<dbReference type="Gene3D" id="3.20.20.30">
    <property type="entry name" value="Luciferase-like domain"/>
    <property type="match status" value="1"/>
</dbReference>
<evidence type="ECO:0000313" key="2">
    <source>
        <dbReference type="EMBL" id="CAB4946896.1"/>
    </source>
</evidence>
<dbReference type="InterPro" id="IPR019922">
    <property type="entry name" value="Lucif-like_OxRdatse_MSMEG_4141"/>
</dbReference>
<sequence>MVPEMGTAIGPIGIWASGMWCDGARAAEAADVASELDDLGFAALWVSAGFGDGIPAAFAGLLDATRRMSIATGILSIWHSTPVQSAEGFAALEKAHPGRFLLGLGASHAVVVDSPERNYERPFSRMVGYLDDLAVVQPAVPPSGMVLAALGPRMLALAADRTAGAHPYFVPVEHTEQARSVLGVGPMLAPELAVVVEVDPEKARAAAREHMSVYLGLPNYTNNLRRFGYGDDDLGGGGSDRLVDAIVAWGDLDQIASRVRAHRDAGADHVSLQVLTADPQQFPREQYRALAEALI</sequence>
<proteinExistence type="predicted"/>
<accession>A0A6J7R596</accession>
<dbReference type="EMBL" id="CAFBND010000057">
    <property type="protein sequence ID" value="CAB4946896.1"/>
    <property type="molecule type" value="Genomic_DNA"/>
</dbReference>
<name>A0A6J7R596_9ZZZZ</name>
<dbReference type="Pfam" id="PF00296">
    <property type="entry name" value="Bac_luciferase"/>
    <property type="match status" value="1"/>
</dbReference>
<dbReference type="NCBIfam" id="TIGR03620">
    <property type="entry name" value="F420_MSMEG_4141"/>
    <property type="match status" value="1"/>
</dbReference>